<protein>
    <submittedName>
        <fullName evidence="7">Monooxygenase</fullName>
    </submittedName>
</protein>
<dbReference type="PANTHER" id="PTHR43098:SF2">
    <property type="entry name" value="FAD-BINDING MONOOXYGENASE AUSB-RELATED"/>
    <property type="match status" value="1"/>
</dbReference>
<dbReference type="Pfam" id="PF13450">
    <property type="entry name" value="NAD_binding_8"/>
    <property type="match status" value="1"/>
</dbReference>
<dbReference type="Gene3D" id="3.50.50.60">
    <property type="entry name" value="FAD/NAD(P)-binding domain"/>
    <property type="match status" value="3"/>
</dbReference>
<evidence type="ECO:0000313" key="8">
    <source>
        <dbReference type="Proteomes" id="UP000235672"/>
    </source>
</evidence>
<dbReference type="InterPro" id="IPR020946">
    <property type="entry name" value="Flavin_mOase-like"/>
</dbReference>
<dbReference type="STRING" id="1745343.A0A2J6PQA6"/>
<dbReference type="EMBL" id="KZ613507">
    <property type="protein sequence ID" value="PMD16203.1"/>
    <property type="molecule type" value="Genomic_DNA"/>
</dbReference>
<dbReference type="GO" id="GO:0050660">
    <property type="term" value="F:flavin adenine dinucleotide binding"/>
    <property type="evidence" value="ECO:0007669"/>
    <property type="project" value="InterPro"/>
</dbReference>
<reference evidence="7 8" key="1">
    <citation type="submission" date="2016-05" db="EMBL/GenBank/DDBJ databases">
        <title>A degradative enzymes factory behind the ericoid mycorrhizal symbiosis.</title>
        <authorList>
            <consortium name="DOE Joint Genome Institute"/>
            <person name="Martino E."/>
            <person name="Morin E."/>
            <person name="Grelet G."/>
            <person name="Kuo A."/>
            <person name="Kohler A."/>
            <person name="Daghino S."/>
            <person name="Barry K."/>
            <person name="Choi C."/>
            <person name="Cichocki N."/>
            <person name="Clum A."/>
            <person name="Copeland A."/>
            <person name="Hainaut M."/>
            <person name="Haridas S."/>
            <person name="Labutti K."/>
            <person name="Lindquist E."/>
            <person name="Lipzen A."/>
            <person name="Khouja H.-R."/>
            <person name="Murat C."/>
            <person name="Ohm R."/>
            <person name="Olson A."/>
            <person name="Spatafora J."/>
            <person name="Veneault-Fourrey C."/>
            <person name="Henrissat B."/>
            <person name="Grigoriev I."/>
            <person name="Martin F."/>
            <person name="Perotto S."/>
        </authorList>
    </citation>
    <scope>NUCLEOTIDE SEQUENCE [LARGE SCALE GENOMIC DNA]</scope>
    <source>
        <strain evidence="7 8">UAMH 7357</strain>
    </source>
</reference>
<keyword evidence="6" id="KW-0560">Oxidoreductase</keyword>
<dbReference type="SUPFAM" id="SSF51905">
    <property type="entry name" value="FAD/NAD(P)-binding domain"/>
    <property type="match status" value="1"/>
</dbReference>
<evidence type="ECO:0000256" key="3">
    <source>
        <dbReference type="ARBA" id="ARBA00022630"/>
    </source>
</evidence>
<dbReference type="Proteomes" id="UP000235672">
    <property type="component" value="Unassembled WGS sequence"/>
</dbReference>
<evidence type="ECO:0000256" key="2">
    <source>
        <dbReference type="ARBA" id="ARBA00010139"/>
    </source>
</evidence>
<dbReference type="Pfam" id="PF00743">
    <property type="entry name" value="FMO-like"/>
    <property type="match status" value="1"/>
</dbReference>
<comment type="similarity">
    <text evidence="2">Belongs to the FAD-binding monooxygenase family.</text>
</comment>
<keyword evidence="8" id="KW-1185">Reference proteome</keyword>
<keyword evidence="3" id="KW-0285">Flavoprotein</keyword>
<evidence type="ECO:0000313" key="7">
    <source>
        <dbReference type="EMBL" id="PMD16203.1"/>
    </source>
</evidence>
<evidence type="ECO:0000256" key="5">
    <source>
        <dbReference type="ARBA" id="ARBA00022857"/>
    </source>
</evidence>
<sequence length="647" mass="72303">MSKLDKNLISASAAAEIEAKYNAERDKRLQERPQGEAQFIDLTTSEKFKHLQDDPWVSSDEHTSVPVTIDISKPIKYLIVGAGYSGLLFAVRLLEAGAKLEELVIVDSAGGYGGVWYWNRYPGLMCDVESYIYMPLLEETGYMPKHKYSYGPELRGQADRIADKWNLRGRTLFRQQTKQMNWDAGKNEWIVKTQFAGDKRDLDLELHVKYVLLAGGQATRPKIPVVEGFDTFKGHIFHTSRWNYGYTGGSDGEVKPELTKLKDKRVAIIGTGATAVQAIPELAKYAKQLFVVQRTPSSIDERNQRETDPEEWKNITDKKGWWWDRNVNFAEVLHQKQPQPAVNMVSDRWVLENPSYCTAWGNNSAVTPDQVPEYVEKLHVNDIPRAERVRKRVDEIVKDKETAQNLKHWYPTWCKRPCFHDDFLPAFNKPNVTLLDTNGHGVDRITEKGVVVNGKEYELDLLILGTGYKVLGGSSNMSPAFRFGITITGKDGLNMDAAFQEEISTLHGLCRAGFPNLFFAGASQASLTANQIMSMDTFAKHIGYVIMEGQRKAGTAGAIIESTQAAQDAWGDQVAAAALGLAGMGGCTPNYLNLEGELDKLASLGPEVQAMMMRGQIWGRGINNYVEVLDKWRSDGVLRGLVIKAAA</sequence>
<dbReference type="PANTHER" id="PTHR43098">
    <property type="entry name" value="L-ORNITHINE N(5)-MONOOXYGENASE-RELATED"/>
    <property type="match status" value="1"/>
</dbReference>
<dbReference type="AlphaFoldDB" id="A0A2J6PQA6"/>
<accession>A0A2J6PQA6</accession>
<proteinExistence type="inferred from homology"/>
<evidence type="ECO:0000256" key="6">
    <source>
        <dbReference type="ARBA" id="ARBA00023002"/>
    </source>
</evidence>
<keyword evidence="5" id="KW-0521">NADP</keyword>
<evidence type="ECO:0000256" key="4">
    <source>
        <dbReference type="ARBA" id="ARBA00022827"/>
    </source>
</evidence>
<organism evidence="7 8">
    <name type="scientific">Hyaloscypha hepaticicola</name>
    <dbReference type="NCBI Taxonomy" id="2082293"/>
    <lineage>
        <taxon>Eukaryota</taxon>
        <taxon>Fungi</taxon>
        <taxon>Dikarya</taxon>
        <taxon>Ascomycota</taxon>
        <taxon>Pezizomycotina</taxon>
        <taxon>Leotiomycetes</taxon>
        <taxon>Helotiales</taxon>
        <taxon>Hyaloscyphaceae</taxon>
        <taxon>Hyaloscypha</taxon>
    </lineage>
</organism>
<name>A0A2J6PQA6_9HELO</name>
<keyword evidence="4" id="KW-0274">FAD</keyword>
<dbReference type="OrthoDB" id="66881at2759"/>
<dbReference type="GO" id="GO:0004499">
    <property type="term" value="F:N,N-dimethylaniline monooxygenase activity"/>
    <property type="evidence" value="ECO:0007669"/>
    <property type="project" value="InterPro"/>
</dbReference>
<evidence type="ECO:0000256" key="1">
    <source>
        <dbReference type="ARBA" id="ARBA00001974"/>
    </source>
</evidence>
<keyword evidence="7" id="KW-0503">Monooxygenase</keyword>
<dbReference type="GO" id="GO:0050661">
    <property type="term" value="F:NADP binding"/>
    <property type="evidence" value="ECO:0007669"/>
    <property type="project" value="InterPro"/>
</dbReference>
<comment type="cofactor">
    <cofactor evidence="1">
        <name>FAD</name>
        <dbReference type="ChEBI" id="CHEBI:57692"/>
    </cofactor>
</comment>
<dbReference type="InterPro" id="IPR050775">
    <property type="entry name" value="FAD-binding_Monooxygenases"/>
</dbReference>
<dbReference type="InterPro" id="IPR036188">
    <property type="entry name" value="FAD/NAD-bd_sf"/>
</dbReference>
<gene>
    <name evidence="7" type="ORF">NA56DRAFT_649584</name>
</gene>